<keyword evidence="3" id="KW-1185">Reference proteome</keyword>
<feature type="compositionally biased region" description="Polar residues" evidence="1">
    <location>
        <begin position="66"/>
        <end position="82"/>
    </location>
</feature>
<proteinExistence type="predicted"/>
<dbReference type="AlphaFoldDB" id="A0AAE1ENM1"/>
<gene>
    <name evidence="2" type="ORF">Pcinc_035549</name>
</gene>
<feature type="compositionally biased region" description="Polar residues" evidence="1">
    <location>
        <begin position="109"/>
        <end position="123"/>
    </location>
</feature>
<feature type="region of interest" description="Disordered" evidence="1">
    <location>
        <begin position="1"/>
        <end position="172"/>
    </location>
</feature>
<feature type="compositionally biased region" description="Polar residues" evidence="1">
    <location>
        <begin position="1"/>
        <end position="14"/>
    </location>
</feature>
<evidence type="ECO:0000256" key="1">
    <source>
        <dbReference type="SAM" id="MobiDB-lite"/>
    </source>
</evidence>
<organism evidence="2 3">
    <name type="scientific">Petrolisthes cinctipes</name>
    <name type="common">Flat porcelain crab</name>
    <dbReference type="NCBI Taxonomy" id="88211"/>
    <lineage>
        <taxon>Eukaryota</taxon>
        <taxon>Metazoa</taxon>
        <taxon>Ecdysozoa</taxon>
        <taxon>Arthropoda</taxon>
        <taxon>Crustacea</taxon>
        <taxon>Multicrustacea</taxon>
        <taxon>Malacostraca</taxon>
        <taxon>Eumalacostraca</taxon>
        <taxon>Eucarida</taxon>
        <taxon>Decapoda</taxon>
        <taxon>Pleocyemata</taxon>
        <taxon>Anomura</taxon>
        <taxon>Galatheoidea</taxon>
        <taxon>Porcellanidae</taxon>
        <taxon>Petrolisthes</taxon>
    </lineage>
</organism>
<name>A0AAE1ENM1_PETCI</name>
<protein>
    <submittedName>
        <fullName evidence="2">Uncharacterized protein</fullName>
    </submittedName>
</protein>
<comment type="caution">
    <text evidence="2">The sequence shown here is derived from an EMBL/GenBank/DDBJ whole genome shotgun (WGS) entry which is preliminary data.</text>
</comment>
<reference evidence="2" key="1">
    <citation type="submission" date="2023-10" db="EMBL/GenBank/DDBJ databases">
        <title>Genome assemblies of two species of porcelain crab, Petrolisthes cinctipes and Petrolisthes manimaculis (Anomura: Porcellanidae).</title>
        <authorList>
            <person name="Angst P."/>
        </authorList>
    </citation>
    <scope>NUCLEOTIDE SEQUENCE</scope>
    <source>
        <strain evidence="2">PB745_01</strain>
        <tissue evidence="2">Gill</tissue>
    </source>
</reference>
<feature type="compositionally biased region" description="Acidic residues" evidence="1">
    <location>
        <begin position="32"/>
        <end position="46"/>
    </location>
</feature>
<dbReference type="EMBL" id="JAWQEG010005368">
    <property type="protein sequence ID" value="KAK3858253.1"/>
    <property type="molecule type" value="Genomic_DNA"/>
</dbReference>
<accession>A0AAE1ENM1</accession>
<sequence>MSLNGGMPNSTLPRSESEIVVDFTREKQTSGSEDEMSSDSLNEGDAEILAAESASQHHHHHHFDSPPTTSRNFPGSSRSTKNALYIEESDGEDAKVPPTSHKSSRKSQKGTSEVQDVGSSSDLVSGAKKRRETTSLKPPSPSNYSFRSTIGLLPSSRKRRGLRQQVQSLMRF</sequence>
<dbReference type="Proteomes" id="UP001286313">
    <property type="component" value="Unassembled WGS sequence"/>
</dbReference>
<evidence type="ECO:0000313" key="3">
    <source>
        <dbReference type="Proteomes" id="UP001286313"/>
    </source>
</evidence>
<evidence type="ECO:0000313" key="2">
    <source>
        <dbReference type="EMBL" id="KAK3858253.1"/>
    </source>
</evidence>